<feature type="chain" id="PRO_5024361179" evidence="1">
    <location>
        <begin position="25"/>
        <end position="126"/>
    </location>
</feature>
<comment type="caution">
    <text evidence="2">The sequence shown here is derived from an EMBL/GenBank/DDBJ whole genome shotgun (WGS) entry which is preliminary data.</text>
</comment>
<evidence type="ECO:0000256" key="1">
    <source>
        <dbReference type="SAM" id="SignalP"/>
    </source>
</evidence>
<keyword evidence="1" id="KW-0732">Signal</keyword>
<protein>
    <submittedName>
        <fullName evidence="2">Uncharacterized protein</fullName>
    </submittedName>
</protein>
<organism evidence="2 3">
    <name type="scientific">Desulfobotulus mexicanus</name>
    <dbReference type="NCBI Taxonomy" id="2586642"/>
    <lineage>
        <taxon>Bacteria</taxon>
        <taxon>Pseudomonadati</taxon>
        <taxon>Thermodesulfobacteriota</taxon>
        <taxon>Desulfobacteria</taxon>
        <taxon>Desulfobacterales</taxon>
        <taxon>Desulfobacteraceae</taxon>
        <taxon>Desulfobotulus</taxon>
    </lineage>
</organism>
<reference evidence="2 3" key="1">
    <citation type="submission" date="2019-06" db="EMBL/GenBank/DDBJ databases">
        <title>Desulfobotulus mexicanus sp. nov., a novel sulfate-reducing bacterium isolated from the sediment of an alkaline crater lake in Mexico.</title>
        <authorList>
            <person name="Hirschler-Rea A."/>
        </authorList>
    </citation>
    <scope>NUCLEOTIDE SEQUENCE [LARGE SCALE GENOMIC DNA]</scope>
    <source>
        <strain evidence="2 3">PAR22N</strain>
    </source>
</reference>
<dbReference type="OrthoDB" id="9832153at2"/>
<name>A0A5Q4VE56_9BACT</name>
<accession>A0A5Q4VE56</accession>
<dbReference type="Proteomes" id="UP000321899">
    <property type="component" value="Unassembled WGS sequence"/>
</dbReference>
<feature type="signal peptide" evidence="1">
    <location>
        <begin position="1"/>
        <end position="24"/>
    </location>
</feature>
<gene>
    <name evidence="2" type="ORF">FIM25_08850</name>
</gene>
<evidence type="ECO:0000313" key="3">
    <source>
        <dbReference type="Proteomes" id="UP000321899"/>
    </source>
</evidence>
<dbReference type="EMBL" id="VDMB01000009">
    <property type="protein sequence ID" value="TYT74687.1"/>
    <property type="molecule type" value="Genomic_DNA"/>
</dbReference>
<dbReference type="RefSeq" id="WP_139448368.1">
    <property type="nucleotide sequence ID" value="NZ_VDMB01000009.1"/>
</dbReference>
<keyword evidence="3" id="KW-1185">Reference proteome</keyword>
<proteinExistence type="predicted"/>
<evidence type="ECO:0000313" key="2">
    <source>
        <dbReference type="EMBL" id="TYT74687.1"/>
    </source>
</evidence>
<dbReference type="AlphaFoldDB" id="A0A5Q4VE56"/>
<sequence length="126" mass="14229">MSMQIIFFRTVFLLVLTCSSSALAWELPEKVWVNHSMPPMYWKKTDGILQQSGCSLQRYDLFRAGGATKNIFRMAVVCPKQEKFCVEILPDNQQAGTLPMDCIRAVPESSVHMAASSFLYTSGDRK</sequence>